<protein>
    <submittedName>
        <fullName evidence="6">MFS transporter</fullName>
    </submittedName>
</protein>
<name>A0A0E3BW57_9BURK</name>
<keyword evidence="1 4" id="KW-0812">Transmembrane</keyword>
<dbReference type="GO" id="GO:0022857">
    <property type="term" value="F:transmembrane transporter activity"/>
    <property type="evidence" value="ECO:0007669"/>
    <property type="project" value="InterPro"/>
</dbReference>
<comment type="caution">
    <text evidence="6">The sequence shown here is derived from an EMBL/GenBank/DDBJ whole genome shotgun (WGS) entry which is preliminary data.</text>
</comment>
<evidence type="ECO:0000256" key="3">
    <source>
        <dbReference type="ARBA" id="ARBA00023136"/>
    </source>
</evidence>
<accession>A0A0E3BW57</accession>
<feature type="transmembrane region" description="Helical" evidence="4">
    <location>
        <begin position="309"/>
        <end position="333"/>
    </location>
</feature>
<feature type="transmembrane region" description="Helical" evidence="4">
    <location>
        <begin position="223"/>
        <end position="245"/>
    </location>
</feature>
<feature type="transmembrane region" description="Helical" evidence="4">
    <location>
        <begin position="167"/>
        <end position="184"/>
    </location>
</feature>
<dbReference type="PROSITE" id="PS50850">
    <property type="entry name" value="MFS"/>
    <property type="match status" value="1"/>
</dbReference>
<feature type="transmembrane region" description="Helical" evidence="4">
    <location>
        <begin position="134"/>
        <end position="155"/>
    </location>
</feature>
<dbReference type="InterPro" id="IPR020846">
    <property type="entry name" value="MFS_dom"/>
</dbReference>
<keyword evidence="2 4" id="KW-1133">Transmembrane helix</keyword>
<dbReference type="Pfam" id="PF07690">
    <property type="entry name" value="MFS_1"/>
    <property type="match status" value="1"/>
</dbReference>
<evidence type="ECO:0000259" key="5">
    <source>
        <dbReference type="PROSITE" id="PS50850"/>
    </source>
</evidence>
<dbReference type="EMBL" id="AWTN01000127">
    <property type="protein sequence ID" value="KGG84621.1"/>
    <property type="molecule type" value="Genomic_DNA"/>
</dbReference>
<dbReference type="InterPro" id="IPR050327">
    <property type="entry name" value="Proton-linked_MCT"/>
</dbReference>
<dbReference type="RefSeq" id="WP_034382765.1">
    <property type="nucleotide sequence ID" value="NZ_AWTN01000127.1"/>
</dbReference>
<evidence type="ECO:0000256" key="4">
    <source>
        <dbReference type="SAM" id="Phobius"/>
    </source>
</evidence>
<dbReference type="AlphaFoldDB" id="A0A0E3BW57"/>
<evidence type="ECO:0000256" key="2">
    <source>
        <dbReference type="ARBA" id="ARBA00022989"/>
    </source>
</evidence>
<sequence>MKLFRGWTIVAAAHGLLALAFGAAYSFGAFFKSIQTQFDAGRFSVGSLFAVTALLYYCVGAVAGPLADRIGLRRVTGAGVLLLATGFALASQTRSLAQLFVVFGLFVGAGVGLIYVPALVAVQRWFIRLRSRASGLASAGTGVGTFAAPLFAGWLLELQSWQITMQWFALTILLLGLPAALSMVGQPSQLGLSCDGDPHPAQAQAQAQAQGMELSQAVRSSSFGWFFLAIFLASVSLFAALVHIAPMAQGLDIDAVSSQWLIALIGAGNVLGRPLLGGLGDRLGALRLLMGLSIFLALLHLLWWQAHGWVALAVFALLFGAAHGGCIALFPVLAAQWFGTLRLGAILGILYISVGLAAVVGASASGWVFDQTGGYTQAIQVSAALALLAVAALALAARGQRLVSSPSGISK</sequence>
<evidence type="ECO:0000313" key="6">
    <source>
        <dbReference type="EMBL" id="KGG84621.1"/>
    </source>
</evidence>
<dbReference type="Proteomes" id="UP000029567">
    <property type="component" value="Unassembled WGS sequence"/>
</dbReference>
<dbReference type="Gene3D" id="1.20.1250.20">
    <property type="entry name" value="MFS general substrate transporter like domains"/>
    <property type="match status" value="2"/>
</dbReference>
<feature type="transmembrane region" description="Helical" evidence="4">
    <location>
        <begin position="283"/>
        <end position="303"/>
    </location>
</feature>
<gene>
    <name evidence="6" type="ORF">P245_23855</name>
</gene>
<dbReference type="PANTHER" id="PTHR11360:SF284">
    <property type="entry name" value="EG:103B4.3 PROTEIN-RELATED"/>
    <property type="match status" value="1"/>
</dbReference>
<feature type="transmembrane region" description="Helical" evidence="4">
    <location>
        <begin position="375"/>
        <end position="397"/>
    </location>
</feature>
<reference evidence="6 7" key="1">
    <citation type="submission" date="2013-09" db="EMBL/GenBank/DDBJ databases">
        <title>High correlation between genotypes and phenotypes of environmental bacteria Comamonas testosteroni strains.</title>
        <authorList>
            <person name="Liu L."/>
            <person name="Zhu W."/>
            <person name="Xia X."/>
            <person name="Xu B."/>
            <person name="Luo M."/>
            <person name="Wang G."/>
        </authorList>
    </citation>
    <scope>NUCLEOTIDE SEQUENCE [LARGE SCALE GENOMIC DNA]</scope>
    <source>
        <strain evidence="6 7">JL14</strain>
    </source>
</reference>
<organism evidence="6 7">
    <name type="scientific">Comamonas thiooxydans</name>
    <dbReference type="NCBI Taxonomy" id="363952"/>
    <lineage>
        <taxon>Bacteria</taxon>
        <taxon>Pseudomonadati</taxon>
        <taxon>Pseudomonadota</taxon>
        <taxon>Betaproteobacteria</taxon>
        <taxon>Burkholderiales</taxon>
        <taxon>Comamonadaceae</taxon>
        <taxon>Comamonas</taxon>
    </lineage>
</organism>
<feature type="transmembrane region" description="Helical" evidence="4">
    <location>
        <begin position="75"/>
        <end position="93"/>
    </location>
</feature>
<proteinExistence type="predicted"/>
<dbReference type="InterPro" id="IPR036259">
    <property type="entry name" value="MFS_trans_sf"/>
</dbReference>
<feature type="transmembrane region" description="Helical" evidence="4">
    <location>
        <begin position="345"/>
        <end position="369"/>
    </location>
</feature>
<feature type="transmembrane region" description="Helical" evidence="4">
    <location>
        <begin position="99"/>
        <end position="122"/>
    </location>
</feature>
<dbReference type="InterPro" id="IPR011701">
    <property type="entry name" value="MFS"/>
</dbReference>
<dbReference type="PANTHER" id="PTHR11360">
    <property type="entry name" value="MONOCARBOXYLATE TRANSPORTER"/>
    <property type="match status" value="1"/>
</dbReference>
<evidence type="ECO:0000256" key="1">
    <source>
        <dbReference type="ARBA" id="ARBA00022692"/>
    </source>
</evidence>
<feature type="transmembrane region" description="Helical" evidence="4">
    <location>
        <begin position="257"/>
        <end position="276"/>
    </location>
</feature>
<evidence type="ECO:0000313" key="7">
    <source>
        <dbReference type="Proteomes" id="UP000029567"/>
    </source>
</evidence>
<keyword evidence="3 4" id="KW-0472">Membrane</keyword>
<feature type="domain" description="Major facilitator superfamily (MFS) profile" evidence="5">
    <location>
        <begin position="8"/>
        <end position="401"/>
    </location>
</feature>
<feature type="transmembrane region" description="Helical" evidence="4">
    <location>
        <begin position="44"/>
        <end position="63"/>
    </location>
</feature>
<dbReference type="SUPFAM" id="SSF103473">
    <property type="entry name" value="MFS general substrate transporter"/>
    <property type="match status" value="1"/>
</dbReference>